<dbReference type="Proteomes" id="UP000027586">
    <property type="component" value="Unassembled WGS sequence"/>
</dbReference>
<dbReference type="EMBL" id="CBTN010000004">
    <property type="protein sequence ID" value="CDH49725.1"/>
    <property type="molecule type" value="Genomic_DNA"/>
</dbReference>
<gene>
    <name evidence="1" type="ORF">LCOR_01460.1</name>
</gene>
<dbReference type="VEuPathDB" id="FungiDB:LCOR_01460.1"/>
<keyword evidence="2" id="KW-1185">Reference proteome</keyword>
<proteinExistence type="predicted"/>
<organism evidence="1 2">
    <name type="scientific">Lichtheimia corymbifera JMRC:FSU:9682</name>
    <dbReference type="NCBI Taxonomy" id="1263082"/>
    <lineage>
        <taxon>Eukaryota</taxon>
        <taxon>Fungi</taxon>
        <taxon>Fungi incertae sedis</taxon>
        <taxon>Mucoromycota</taxon>
        <taxon>Mucoromycotina</taxon>
        <taxon>Mucoromycetes</taxon>
        <taxon>Mucorales</taxon>
        <taxon>Lichtheimiaceae</taxon>
        <taxon>Lichtheimia</taxon>
    </lineage>
</organism>
<evidence type="ECO:0000313" key="1">
    <source>
        <dbReference type="EMBL" id="CDH49725.1"/>
    </source>
</evidence>
<protein>
    <submittedName>
        <fullName evidence="1">Uncharacterized protein</fullName>
    </submittedName>
</protein>
<reference evidence="1" key="1">
    <citation type="submission" date="2013-08" db="EMBL/GenBank/DDBJ databases">
        <title>Gene expansion shapes genome architecture in the human pathogen Lichtheimia corymbifera: an evolutionary genomics analysis in the ancient terrestrial Mucorales (Mucoromycotina).</title>
        <authorList>
            <person name="Schwartze V.U."/>
            <person name="Winter S."/>
            <person name="Shelest E."/>
            <person name="Marcet-Houben M."/>
            <person name="Horn F."/>
            <person name="Wehner S."/>
            <person name="Hoffmann K."/>
            <person name="Riege K."/>
            <person name="Sammeth M."/>
            <person name="Nowrousian M."/>
            <person name="Valiante V."/>
            <person name="Linde J."/>
            <person name="Jacobsen I.D."/>
            <person name="Marz M."/>
            <person name="Brakhage A.A."/>
            <person name="Gabaldon T."/>
            <person name="Bocker S."/>
            <person name="Voigt K."/>
        </authorList>
    </citation>
    <scope>NUCLEOTIDE SEQUENCE [LARGE SCALE GENOMIC DNA]</scope>
    <source>
        <strain evidence="1">FSU 9682</strain>
    </source>
</reference>
<name>A0A068RJ27_9FUNG</name>
<evidence type="ECO:0000313" key="2">
    <source>
        <dbReference type="Proteomes" id="UP000027586"/>
    </source>
</evidence>
<accession>A0A068RJ27</accession>
<dbReference type="AlphaFoldDB" id="A0A068RJ27"/>
<comment type="caution">
    <text evidence="1">The sequence shown here is derived from an EMBL/GenBank/DDBJ whole genome shotgun (WGS) entry which is preliminary data.</text>
</comment>
<sequence>MDQQQDGKGCISASDHMARFNQRIGFDGWMQSSAVMRNIPWNVALVTWRVVGMNNHVDTAEDDAGLDDIWQKALYSHRCYSSQCMQQLL</sequence>